<evidence type="ECO:0000256" key="1">
    <source>
        <dbReference type="SAM" id="Phobius"/>
    </source>
</evidence>
<sequence>MSEPRTGRRFWRAEAWFFLGIWLALMVFGRSRFFHDPGTFWHTVMGRNMLSSGRLIESDPFSYTFGGTPWVPYEWLAECAMAVVHGISGLDGLLLATATVLAGLYAWTAHRLIRGGLHWLPTALIVSMTIAVSGTHFLVRPHILSIVFLGITYAALCDFESGRIGIGRLFWLIPLYVIWTNWHGAVLGGLATLSLAGLGWCLVGALQGDSPIRNRGQAFLLAMLAVGCGLTVLVNPYGLRLPATWFAIMGSPVLPRIIVEHAPPDPREMGFWTLVILGLGYTAALLSALPRRPRVTWLIPLVWFVLALSRIRHASLFAIVSVLAFADMLPYTRLATWLARPGRDLFRRPDPDPGPAGRREWAPMLAPALVVLAAIGLQAADVRVPVLGRGWARLDPAHWPIELLPELRRCEREYSQGSRIFNDYALGGFLIYFTPDLKVFIDDRCEVYGDAWLQRFTDSESKDPRLLDEWLEEYRIDHAFVLVGSGFDRHMARQPGWSLVGRSQVANLYRRDLPRRLPQPRTSTASLVPSS</sequence>
<feature type="transmembrane region" description="Helical" evidence="1">
    <location>
        <begin position="218"/>
        <end position="239"/>
    </location>
</feature>
<dbReference type="RefSeq" id="WP_277864165.1">
    <property type="nucleotide sequence ID" value="NZ_JARRAG010000002.1"/>
</dbReference>
<gene>
    <name evidence="2" type="ORF">PZE19_29380</name>
</gene>
<feature type="transmembrane region" description="Helical" evidence="1">
    <location>
        <begin position="15"/>
        <end position="33"/>
    </location>
</feature>
<feature type="transmembrane region" description="Helical" evidence="1">
    <location>
        <begin position="269"/>
        <end position="289"/>
    </location>
</feature>
<dbReference type="Proteomes" id="UP001216907">
    <property type="component" value="Unassembled WGS sequence"/>
</dbReference>
<feature type="transmembrane region" description="Helical" evidence="1">
    <location>
        <begin position="119"/>
        <end position="137"/>
    </location>
</feature>
<dbReference type="EMBL" id="JARRAG010000002">
    <property type="protein sequence ID" value="MDG3007895.1"/>
    <property type="molecule type" value="Genomic_DNA"/>
</dbReference>
<proteinExistence type="predicted"/>
<name>A0ABT6FK17_9BACT</name>
<keyword evidence="1" id="KW-1133">Transmembrane helix</keyword>
<protein>
    <recommendedName>
        <fullName evidence="4">Glycosyltransferase RgtA/B/C/D-like domain-containing protein</fullName>
    </recommendedName>
</protein>
<feature type="transmembrane region" description="Helical" evidence="1">
    <location>
        <begin position="188"/>
        <end position="206"/>
    </location>
</feature>
<organism evidence="2 3">
    <name type="scientific">Paludisphaera mucosa</name>
    <dbReference type="NCBI Taxonomy" id="3030827"/>
    <lineage>
        <taxon>Bacteria</taxon>
        <taxon>Pseudomonadati</taxon>
        <taxon>Planctomycetota</taxon>
        <taxon>Planctomycetia</taxon>
        <taxon>Isosphaerales</taxon>
        <taxon>Isosphaeraceae</taxon>
        <taxon>Paludisphaera</taxon>
    </lineage>
</organism>
<keyword evidence="1" id="KW-0472">Membrane</keyword>
<evidence type="ECO:0000313" key="2">
    <source>
        <dbReference type="EMBL" id="MDG3007895.1"/>
    </source>
</evidence>
<evidence type="ECO:0008006" key="4">
    <source>
        <dbReference type="Google" id="ProtNLM"/>
    </source>
</evidence>
<feature type="transmembrane region" description="Helical" evidence="1">
    <location>
        <begin position="82"/>
        <end position="107"/>
    </location>
</feature>
<reference evidence="2 3" key="1">
    <citation type="submission" date="2023-03" db="EMBL/GenBank/DDBJ databases">
        <title>Paludisphaera mucosa sp. nov. a novel planctomycete from northern fen.</title>
        <authorList>
            <person name="Ivanova A."/>
        </authorList>
    </citation>
    <scope>NUCLEOTIDE SEQUENCE [LARGE SCALE GENOMIC DNA]</scope>
    <source>
        <strain evidence="2 3">Pla2</strain>
    </source>
</reference>
<keyword evidence="3" id="KW-1185">Reference proteome</keyword>
<accession>A0ABT6FK17</accession>
<comment type="caution">
    <text evidence="2">The sequence shown here is derived from an EMBL/GenBank/DDBJ whole genome shotgun (WGS) entry which is preliminary data.</text>
</comment>
<feature type="transmembrane region" description="Helical" evidence="1">
    <location>
        <begin position="301"/>
        <end position="326"/>
    </location>
</feature>
<keyword evidence="1" id="KW-0812">Transmembrane</keyword>
<evidence type="ECO:0000313" key="3">
    <source>
        <dbReference type="Proteomes" id="UP001216907"/>
    </source>
</evidence>